<evidence type="ECO:0000313" key="7">
    <source>
        <dbReference type="EMBL" id="EXB76673.1"/>
    </source>
</evidence>
<gene>
    <name evidence="7" type="ORF">L484_011519</name>
</gene>
<evidence type="ECO:0000256" key="2">
    <source>
        <dbReference type="ARBA" id="ARBA00006824"/>
    </source>
</evidence>
<organism evidence="7 8">
    <name type="scientific">Morus notabilis</name>
    <dbReference type="NCBI Taxonomy" id="981085"/>
    <lineage>
        <taxon>Eukaryota</taxon>
        <taxon>Viridiplantae</taxon>
        <taxon>Streptophyta</taxon>
        <taxon>Embryophyta</taxon>
        <taxon>Tracheophyta</taxon>
        <taxon>Spermatophyta</taxon>
        <taxon>Magnoliopsida</taxon>
        <taxon>eudicotyledons</taxon>
        <taxon>Gunneridae</taxon>
        <taxon>Pentapetalae</taxon>
        <taxon>rosids</taxon>
        <taxon>fabids</taxon>
        <taxon>Rosales</taxon>
        <taxon>Moraceae</taxon>
        <taxon>Moreae</taxon>
        <taxon>Morus</taxon>
    </lineage>
</organism>
<name>W9RXU9_9ROSA</name>
<evidence type="ECO:0000256" key="4">
    <source>
        <dbReference type="ARBA" id="ARBA00022989"/>
    </source>
</evidence>
<reference evidence="8" key="1">
    <citation type="submission" date="2013-01" db="EMBL/GenBank/DDBJ databases">
        <title>Draft Genome Sequence of a Mulberry Tree, Morus notabilis C.K. Schneid.</title>
        <authorList>
            <person name="He N."/>
            <person name="Zhao S."/>
        </authorList>
    </citation>
    <scope>NUCLEOTIDE SEQUENCE</scope>
</reference>
<keyword evidence="4" id="KW-1133">Transmembrane helix</keyword>
<dbReference type="Pfam" id="PF04117">
    <property type="entry name" value="Mpv17_PMP22"/>
    <property type="match status" value="1"/>
</dbReference>
<comment type="subcellular location">
    <subcellularLocation>
        <location evidence="1">Membrane</location>
        <topology evidence="1">Multi-pass membrane protein</topology>
    </subcellularLocation>
</comment>
<evidence type="ECO:0000256" key="1">
    <source>
        <dbReference type="ARBA" id="ARBA00004141"/>
    </source>
</evidence>
<dbReference type="Proteomes" id="UP000030645">
    <property type="component" value="Unassembled WGS sequence"/>
</dbReference>
<dbReference type="GO" id="GO:0016020">
    <property type="term" value="C:membrane"/>
    <property type="evidence" value="ECO:0007669"/>
    <property type="project" value="UniProtKB-SubCell"/>
</dbReference>
<dbReference type="AlphaFoldDB" id="W9RXU9"/>
<dbReference type="GO" id="GO:0005737">
    <property type="term" value="C:cytoplasm"/>
    <property type="evidence" value="ECO:0007669"/>
    <property type="project" value="TreeGrafter"/>
</dbReference>
<dbReference type="KEGG" id="mnt:21394771"/>
<protein>
    <submittedName>
        <fullName evidence="7">PXMP2/4 family protein 4</fullName>
    </submittedName>
</protein>
<dbReference type="EMBL" id="KE344733">
    <property type="protein sequence ID" value="EXB76673.1"/>
    <property type="molecule type" value="Genomic_DNA"/>
</dbReference>
<dbReference type="PANTHER" id="PTHR11266">
    <property type="entry name" value="PEROXISOMAL MEMBRANE PROTEIN 2, PXMP2 MPV17"/>
    <property type="match status" value="1"/>
</dbReference>
<keyword evidence="8" id="KW-1185">Reference proteome</keyword>
<dbReference type="eggNOG" id="KOG1944">
    <property type="taxonomic scope" value="Eukaryota"/>
</dbReference>
<dbReference type="OrthoDB" id="430207at2759"/>
<keyword evidence="5" id="KW-0472">Membrane</keyword>
<sequence>MNGAFLRSGTGTVPRLFRRYSLTDVLGESGGALASFVCSQTPSRAYLRFPHFMRKARDCDFSPSLLSSAFSSSSSSSTAAAAKAKEVGIIGWYLGMVKCRPILTKSVTSALIYTAADLSSQIIPQQSSESYDFVRTLRMAGYGLLVLGPSLHYWFNFMSRLFPRRDLLSTLKKMAMGQGIYGPAMTVIFFSINARLQGETGAEIVARLQRDLLPTMLNGVMYWPVCDFITFRFIPVHLQPLVSNSFSYLWTVYMTYMAGLEKASTIPAN</sequence>
<comment type="similarity">
    <text evidence="2 6">Belongs to the peroxisomal membrane protein PXMP2/4 family.</text>
</comment>
<dbReference type="STRING" id="981085.W9RXU9"/>
<dbReference type="InterPro" id="IPR007248">
    <property type="entry name" value="Mpv17_PMP22"/>
</dbReference>
<evidence type="ECO:0000313" key="8">
    <source>
        <dbReference type="Proteomes" id="UP000030645"/>
    </source>
</evidence>
<evidence type="ECO:0000256" key="6">
    <source>
        <dbReference type="RuleBase" id="RU363053"/>
    </source>
</evidence>
<accession>W9RXU9</accession>
<evidence type="ECO:0000256" key="5">
    <source>
        <dbReference type="ARBA" id="ARBA00023136"/>
    </source>
</evidence>
<evidence type="ECO:0000256" key="3">
    <source>
        <dbReference type="ARBA" id="ARBA00022692"/>
    </source>
</evidence>
<keyword evidence="3" id="KW-0812">Transmembrane</keyword>
<dbReference type="PANTHER" id="PTHR11266:SF18">
    <property type="entry name" value="OS12G0508100 PROTEIN"/>
    <property type="match status" value="1"/>
</dbReference>
<proteinExistence type="inferred from homology"/>